<name>A0A9Q3BM26_9BASI</name>
<reference evidence="1" key="1">
    <citation type="submission" date="2021-03" db="EMBL/GenBank/DDBJ databases">
        <title>Draft genome sequence of rust myrtle Austropuccinia psidii MF-1, a brazilian biotype.</title>
        <authorList>
            <person name="Quecine M.C."/>
            <person name="Pachon D.M.R."/>
            <person name="Bonatelli M.L."/>
            <person name="Correr F.H."/>
            <person name="Franceschini L.M."/>
            <person name="Leite T.F."/>
            <person name="Margarido G.R.A."/>
            <person name="Almeida C.A."/>
            <person name="Ferrarezi J.A."/>
            <person name="Labate C.A."/>
        </authorList>
    </citation>
    <scope>NUCLEOTIDE SEQUENCE</scope>
    <source>
        <strain evidence="1">MF-1</strain>
    </source>
</reference>
<dbReference type="Proteomes" id="UP000765509">
    <property type="component" value="Unassembled WGS sequence"/>
</dbReference>
<dbReference type="EMBL" id="AVOT02001540">
    <property type="protein sequence ID" value="MBW0467280.1"/>
    <property type="molecule type" value="Genomic_DNA"/>
</dbReference>
<accession>A0A9Q3BM26</accession>
<sequence>MRESGGLVLTIHTIHAIRLEMTSGIRASKVQNPKSQTWQGCSKRPNADLHAVGALARVIVAPLTQIHLMGSDNSPLAEAQATGQFKLSTRLHANIPERFRSRRHRKQAKDQYLKISSRASANHSFHTALVRACSLTFINQKDFQNGLAAAAVNATVKNMGVIQFAPDLVYEGAVDRNKVASFVAIPDRSQTNVGLQVTADFELSKTARCISTEIPIPGYVCRIIDVLFQYHYVFAPSYRAKNQSEDNDDLY</sequence>
<organism evidence="1 2">
    <name type="scientific">Austropuccinia psidii MF-1</name>
    <dbReference type="NCBI Taxonomy" id="1389203"/>
    <lineage>
        <taxon>Eukaryota</taxon>
        <taxon>Fungi</taxon>
        <taxon>Dikarya</taxon>
        <taxon>Basidiomycota</taxon>
        <taxon>Pucciniomycotina</taxon>
        <taxon>Pucciniomycetes</taxon>
        <taxon>Pucciniales</taxon>
        <taxon>Sphaerophragmiaceae</taxon>
        <taxon>Austropuccinia</taxon>
    </lineage>
</organism>
<gene>
    <name evidence="1" type="ORF">O181_006995</name>
</gene>
<keyword evidence="2" id="KW-1185">Reference proteome</keyword>
<protein>
    <submittedName>
        <fullName evidence="1">Uncharacterized protein</fullName>
    </submittedName>
</protein>
<evidence type="ECO:0000313" key="2">
    <source>
        <dbReference type="Proteomes" id="UP000765509"/>
    </source>
</evidence>
<dbReference type="AlphaFoldDB" id="A0A9Q3BM26"/>
<proteinExistence type="predicted"/>
<evidence type="ECO:0000313" key="1">
    <source>
        <dbReference type="EMBL" id="MBW0467280.1"/>
    </source>
</evidence>
<comment type="caution">
    <text evidence="1">The sequence shown here is derived from an EMBL/GenBank/DDBJ whole genome shotgun (WGS) entry which is preliminary data.</text>
</comment>